<dbReference type="Gene3D" id="3.20.20.100">
    <property type="entry name" value="NADP-dependent oxidoreductase domain"/>
    <property type="match status" value="1"/>
</dbReference>
<dbReference type="EMBL" id="CAMXCS010000004">
    <property type="protein sequence ID" value="CAI3951353.1"/>
    <property type="molecule type" value="Genomic_DNA"/>
</dbReference>
<dbReference type="PRINTS" id="PR00069">
    <property type="entry name" value="ALDKETRDTASE"/>
</dbReference>
<evidence type="ECO:0000259" key="2">
    <source>
        <dbReference type="Pfam" id="PF00248"/>
    </source>
</evidence>
<feature type="domain" description="NADP-dependent oxidoreductase" evidence="2">
    <location>
        <begin position="23"/>
        <end position="284"/>
    </location>
</feature>
<keyword evidence="1" id="KW-0560">Oxidoreductase</keyword>
<evidence type="ECO:0000313" key="6">
    <source>
        <dbReference type="Proteomes" id="UP001154259"/>
    </source>
</evidence>
<reference evidence="4" key="1">
    <citation type="submission" date="2022-10" db="EMBL/GenBank/DDBJ databases">
        <authorList>
            <person name="Botero Cardona J."/>
        </authorList>
    </citation>
    <scope>NUCLEOTIDE SEQUENCE</scope>
    <source>
        <strain evidence="4">LMG 31819</strain>
        <strain evidence="3">R-53529</strain>
    </source>
</reference>
<dbReference type="InterPro" id="IPR050791">
    <property type="entry name" value="Aldo-Keto_reductase"/>
</dbReference>
<dbReference type="RefSeq" id="WP_271790155.1">
    <property type="nucleotide sequence ID" value="NZ_CAMXCM010000006.1"/>
</dbReference>
<protein>
    <submittedName>
        <fullName evidence="3 4">Aldo/keto reductase family (PdxI)</fullName>
    </submittedName>
</protein>
<dbReference type="InterPro" id="IPR020471">
    <property type="entry name" value="AKR"/>
</dbReference>
<dbReference type="InterPro" id="IPR036812">
    <property type="entry name" value="NAD(P)_OxRdtase_dom_sf"/>
</dbReference>
<accession>A0A9W4X779</accession>
<organism evidence="4 5">
    <name type="scientific">Commensalibacter communis</name>
    <dbReference type="NCBI Taxonomy" id="2972786"/>
    <lineage>
        <taxon>Bacteria</taxon>
        <taxon>Pseudomonadati</taxon>
        <taxon>Pseudomonadota</taxon>
        <taxon>Alphaproteobacteria</taxon>
        <taxon>Acetobacterales</taxon>
        <taxon>Acetobacteraceae</taxon>
    </lineage>
</organism>
<dbReference type="Pfam" id="PF00248">
    <property type="entry name" value="Aldo_ket_red"/>
    <property type="match status" value="1"/>
</dbReference>
<name>A0A9W4X779_9PROT</name>
<evidence type="ECO:0000256" key="1">
    <source>
        <dbReference type="ARBA" id="ARBA00023002"/>
    </source>
</evidence>
<sequence length="304" mass="34363">MGLDINAANAGTFKIGGEIPVNRMGFGAMRIVGQGVWGEPEDRNQAIATLKRAVELGINFIDTADSYGPFISEDLIREALYPYPPELLIGTKGGHTRHGPDIWRPIGNPDYLRQCVLMSLRRLKLDQIRFWQLHRVAEDTPAEVQFEVIAKMQQEGLIGHVGLSAVNISMIKKAQEFFEVVSVQNKYNLINRESEKVLQYCEAHNIAFIPYAPLDQKEFEEGIVLKEIMMHKQATARQIALAWLLRRAEQIIPIPGTGKVNHLEENTAAVNIELSDVEFARLDQEGAEMWEKRKNSVKLYLAED</sequence>
<comment type="caution">
    <text evidence="4">The sequence shown here is derived from an EMBL/GenBank/DDBJ whole genome shotgun (WGS) entry which is preliminary data.</text>
</comment>
<proteinExistence type="predicted"/>
<evidence type="ECO:0000313" key="5">
    <source>
        <dbReference type="Proteomes" id="UP001154255"/>
    </source>
</evidence>
<dbReference type="CDD" id="cd19088">
    <property type="entry name" value="AKR_AKR13B1"/>
    <property type="match status" value="1"/>
</dbReference>
<evidence type="ECO:0000313" key="3">
    <source>
        <dbReference type="EMBL" id="CAI3951353.1"/>
    </source>
</evidence>
<dbReference type="Proteomes" id="UP001154259">
    <property type="component" value="Unassembled WGS sequence"/>
</dbReference>
<dbReference type="GO" id="GO:0005737">
    <property type="term" value="C:cytoplasm"/>
    <property type="evidence" value="ECO:0007669"/>
    <property type="project" value="TreeGrafter"/>
</dbReference>
<gene>
    <name evidence="3" type="ORF">R53529_LOCUS1724</name>
    <name evidence="4" type="ORF">R53530_LOCUS1862</name>
</gene>
<dbReference type="Proteomes" id="UP001154255">
    <property type="component" value="Unassembled WGS sequence"/>
</dbReference>
<dbReference type="InterPro" id="IPR023210">
    <property type="entry name" value="NADP_OxRdtase_dom"/>
</dbReference>
<dbReference type="EMBL" id="CAMXCM010000006">
    <property type="protein sequence ID" value="CAI3951633.1"/>
    <property type="molecule type" value="Genomic_DNA"/>
</dbReference>
<dbReference type="PANTHER" id="PTHR43625">
    <property type="entry name" value="AFLATOXIN B1 ALDEHYDE REDUCTASE"/>
    <property type="match status" value="1"/>
</dbReference>
<dbReference type="SUPFAM" id="SSF51430">
    <property type="entry name" value="NAD(P)-linked oxidoreductase"/>
    <property type="match status" value="1"/>
</dbReference>
<keyword evidence="6" id="KW-1185">Reference proteome</keyword>
<dbReference type="PANTHER" id="PTHR43625:SF40">
    <property type="entry name" value="ALDO-KETO REDUCTASE YAKC [NADP(+)]"/>
    <property type="match status" value="1"/>
</dbReference>
<dbReference type="GO" id="GO:0016491">
    <property type="term" value="F:oxidoreductase activity"/>
    <property type="evidence" value="ECO:0007669"/>
    <property type="project" value="UniProtKB-KW"/>
</dbReference>
<dbReference type="AlphaFoldDB" id="A0A9W4X779"/>
<evidence type="ECO:0000313" key="4">
    <source>
        <dbReference type="EMBL" id="CAI3951633.1"/>
    </source>
</evidence>